<dbReference type="EMBL" id="CM023471">
    <property type="protein sequence ID" value="KAH7965527.1"/>
    <property type="molecule type" value="Genomic_DNA"/>
</dbReference>
<proteinExistence type="predicted"/>
<keyword evidence="2" id="KW-1185">Reference proteome</keyword>
<evidence type="ECO:0000313" key="1">
    <source>
        <dbReference type="EMBL" id="KAH7965527.1"/>
    </source>
</evidence>
<sequence>MVDLAIANCWLEYRDACRKDAVLRRNTMSLLDFRLAVAEALCASPKRKRLESNNENVQPNHSTERSPGAAKMPGVDKRLDSYDHWPSVDSLSSARCCRLPGCTSRTRKRCEKCNVYLCLSSDKTCFKVFHTQR</sequence>
<reference evidence="1" key="1">
    <citation type="submission" date="2020-05" db="EMBL/GenBank/DDBJ databases">
        <title>Large-scale comparative analyses of tick genomes elucidate their genetic diversity and vector capacities.</title>
        <authorList>
            <person name="Jia N."/>
            <person name="Wang J."/>
            <person name="Shi W."/>
            <person name="Du L."/>
            <person name="Sun Y."/>
            <person name="Zhan W."/>
            <person name="Jiang J."/>
            <person name="Wang Q."/>
            <person name="Zhang B."/>
            <person name="Ji P."/>
            <person name="Sakyi L.B."/>
            <person name="Cui X."/>
            <person name="Yuan T."/>
            <person name="Jiang B."/>
            <person name="Yang W."/>
            <person name="Lam T.T.-Y."/>
            <person name="Chang Q."/>
            <person name="Ding S."/>
            <person name="Wang X."/>
            <person name="Zhu J."/>
            <person name="Ruan X."/>
            <person name="Zhao L."/>
            <person name="Wei J."/>
            <person name="Que T."/>
            <person name="Du C."/>
            <person name="Cheng J."/>
            <person name="Dai P."/>
            <person name="Han X."/>
            <person name="Huang E."/>
            <person name="Gao Y."/>
            <person name="Liu J."/>
            <person name="Shao H."/>
            <person name="Ye R."/>
            <person name="Li L."/>
            <person name="Wei W."/>
            <person name="Wang X."/>
            <person name="Wang C."/>
            <person name="Yang T."/>
            <person name="Huo Q."/>
            <person name="Li W."/>
            <person name="Guo W."/>
            <person name="Chen H."/>
            <person name="Zhou L."/>
            <person name="Ni X."/>
            <person name="Tian J."/>
            <person name="Zhou Y."/>
            <person name="Sheng Y."/>
            <person name="Liu T."/>
            <person name="Pan Y."/>
            <person name="Xia L."/>
            <person name="Li J."/>
            <person name="Zhao F."/>
            <person name="Cao W."/>
        </authorList>
    </citation>
    <scope>NUCLEOTIDE SEQUENCE</scope>
    <source>
        <strain evidence="1">Dsil-2018</strain>
    </source>
</reference>
<organism evidence="1 2">
    <name type="scientific">Dermacentor silvarum</name>
    <name type="common">Tick</name>
    <dbReference type="NCBI Taxonomy" id="543639"/>
    <lineage>
        <taxon>Eukaryota</taxon>
        <taxon>Metazoa</taxon>
        <taxon>Ecdysozoa</taxon>
        <taxon>Arthropoda</taxon>
        <taxon>Chelicerata</taxon>
        <taxon>Arachnida</taxon>
        <taxon>Acari</taxon>
        <taxon>Parasitiformes</taxon>
        <taxon>Ixodida</taxon>
        <taxon>Ixodoidea</taxon>
        <taxon>Ixodidae</taxon>
        <taxon>Rhipicephalinae</taxon>
        <taxon>Dermacentor</taxon>
    </lineage>
</organism>
<comment type="caution">
    <text evidence="1">The sequence shown here is derived from an EMBL/GenBank/DDBJ whole genome shotgun (WGS) entry which is preliminary data.</text>
</comment>
<gene>
    <name evidence="1" type="ORF">HPB49_008569</name>
</gene>
<evidence type="ECO:0000313" key="2">
    <source>
        <dbReference type="Proteomes" id="UP000821865"/>
    </source>
</evidence>
<accession>A0ACB8DC32</accession>
<protein>
    <submittedName>
        <fullName evidence="1">Uncharacterized protein</fullName>
    </submittedName>
</protein>
<dbReference type="Proteomes" id="UP000821865">
    <property type="component" value="Chromosome 2"/>
</dbReference>
<name>A0ACB8DC32_DERSI</name>